<proteinExistence type="predicted"/>
<dbReference type="EMBL" id="AP026798">
    <property type="protein sequence ID" value="BDR53525.1"/>
    <property type="molecule type" value="Genomic_DNA"/>
</dbReference>
<evidence type="ECO:0000313" key="1">
    <source>
        <dbReference type="EMBL" id="BDR53525.1"/>
    </source>
</evidence>
<organism evidence="1 2">
    <name type="scientific">Bombiscardovia nodaiensis</name>
    <dbReference type="NCBI Taxonomy" id="2932181"/>
    <lineage>
        <taxon>Bacteria</taxon>
        <taxon>Bacillati</taxon>
        <taxon>Actinomycetota</taxon>
        <taxon>Actinomycetes</taxon>
        <taxon>Bifidobacteriales</taxon>
        <taxon>Bifidobacteriaceae</taxon>
        <taxon>Bombiscardovia</taxon>
    </lineage>
</organism>
<sequence>MSTYTMLSESDFRPEEAALIRTEASKAERGYSAAELVNALDRTPGRPLAVGKTPAATIIKVRLDNERDRKLTQYAKQHGFSISTAVRTLLDQALAQA</sequence>
<dbReference type="InterPro" id="IPR010985">
    <property type="entry name" value="Ribbon_hlx_hlx"/>
</dbReference>
<dbReference type="SUPFAM" id="SSF47598">
    <property type="entry name" value="Ribbon-helix-helix"/>
    <property type="match status" value="1"/>
</dbReference>
<keyword evidence="2" id="KW-1185">Reference proteome</keyword>
<accession>A0ABM8B9G3</accession>
<evidence type="ECO:0000313" key="2">
    <source>
        <dbReference type="Proteomes" id="UP001321766"/>
    </source>
</evidence>
<gene>
    <name evidence="1" type="ORF">KIM372_14320</name>
</gene>
<name>A0ABM8B9G3_9BIFI</name>
<reference evidence="1 2" key="1">
    <citation type="journal article" date="2023" name="Microbiol. Spectr.">
        <title>Symbiosis of Carpenter Bees with Uncharacterized Lactic Acid Bacteria Showing NAD Auxotrophy.</title>
        <authorList>
            <person name="Kawasaki S."/>
            <person name="Ozawa K."/>
            <person name="Mori T."/>
            <person name="Yamamoto A."/>
            <person name="Ito M."/>
            <person name="Ohkuma M."/>
            <person name="Sakamoto M."/>
            <person name="Matsutani M."/>
        </authorList>
    </citation>
    <scope>NUCLEOTIDE SEQUENCE [LARGE SCALE GENOMIC DNA]</scope>
    <source>
        <strain evidence="1 2">Kim37-2</strain>
    </source>
</reference>
<dbReference type="Proteomes" id="UP001321766">
    <property type="component" value="Chromosome"/>
</dbReference>
<protein>
    <submittedName>
        <fullName evidence="1">Uncharacterized protein</fullName>
    </submittedName>
</protein>